<dbReference type="Gene3D" id="2.60.120.650">
    <property type="entry name" value="Cupin"/>
    <property type="match status" value="2"/>
</dbReference>
<dbReference type="InterPro" id="IPR013083">
    <property type="entry name" value="Znf_RING/FYVE/PHD"/>
</dbReference>
<dbReference type="Pfam" id="PF02375">
    <property type="entry name" value="JmjN"/>
    <property type="match status" value="1"/>
</dbReference>
<feature type="compositionally biased region" description="Basic and acidic residues" evidence="7">
    <location>
        <begin position="951"/>
        <end position="960"/>
    </location>
</feature>
<evidence type="ECO:0000256" key="4">
    <source>
        <dbReference type="ARBA" id="ARBA00022771"/>
    </source>
</evidence>
<dbReference type="SMART" id="SM00333">
    <property type="entry name" value="TUDOR"/>
    <property type="match status" value="1"/>
</dbReference>
<feature type="region of interest" description="Disordered" evidence="7">
    <location>
        <begin position="233"/>
        <end position="266"/>
    </location>
</feature>
<dbReference type="InterPro" id="IPR002999">
    <property type="entry name" value="Tudor"/>
</dbReference>
<feature type="domain" description="PHD-type" evidence="10">
    <location>
        <begin position="753"/>
        <end position="871"/>
    </location>
</feature>
<feature type="compositionally biased region" description="Low complexity" evidence="7">
    <location>
        <begin position="60"/>
        <end position="71"/>
    </location>
</feature>
<feature type="region of interest" description="Disordered" evidence="7">
    <location>
        <begin position="298"/>
        <end position="344"/>
    </location>
</feature>
<evidence type="ECO:0000256" key="3">
    <source>
        <dbReference type="ARBA" id="ARBA00022723"/>
    </source>
</evidence>
<evidence type="ECO:0000256" key="2">
    <source>
        <dbReference type="ARBA" id="ARBA00012900"/>
    </source>
</evidence>
<evidence type="ECO:0000259" key="10">
    <source>
        <dbReference type="PROSITE" id="PS51805"/>
    </source>
</evidence>
<comment type="similarity">
    <text evidence="1">Belongs to the JHDM3 histone demethylase family.</text>
</comment>
<dbReference type="AlphaFoldDB" id="A0A507DZ10"/>
<dbReference type="GO" id="GO:0000785">
    <property type="term" value="C:chromatin"/>
    <property type="evidence" value="ECO:0007669"/>
    <property type="project" value="TreeGrafter"/>
</dbReference>
<feature type="region of interest" description="Disordered" evidence="7">
    <location>
        <begin position="951"/>
        <end position="1074"/>
    </location>
</feature>
<feature type="compositionally biased region" description="Basic and acidic residues" evidence="7">
    <location>
        <begin position="969"/>
        <end position="978"/>
    </location>
</feature>
<protein>
    <recommendedName>
        <fullName evidence="2">[histone H3]-trimethyl-L-lysine(9) demethylase</fullName>
        <ecNumber evidence="2">1.14.11.66</ecNumber>
    </recommendedName>
</protein>
<dbReference type="GO" id="GO:0005634">
    <property type="term" value="C:nucleus"/>
    <property type="evidence" value="ECO:0007669"/>
    <property type="project" value="TreeGrafter"/>
</dbReference>
<dbReference type="SMART" id="SM00249">
    <property type="entry name" value="PHD"/>
    <property type="match status" value="1"/>
</dbReference>
<accession>A0A507DZ10</accession>
<comment type="caution">
    <text evidence="11">The sequence shown here is derived from an EMBL/GenBank/DDBJ whole genome shotgun (WGS) entry which is preliminary data.</text>
</comment>
<evidence type="ECO:0000313" key="12">
    <source>
        <dbReference type="Proteomes" id="UP000318582"/>
    </source>
</evidence>
<sequence>MASACSPEMAAVTEPLPFHHNDMHSRQHSQAPTPHHQPQHDTNSSQQHQHAHSTPYLVNSPPTTTTSTTTTASYEDCHAASHAEPLTAPPTPAPASQHSLKPPPPPTLTIEPDHYYEPNGVPVFTPTLEQFENFADFMRAIDAYGKAAGIVKVIPPREWTQRLPDITPVLSTVKIRKPIVQEITGGGLPNGAYFQMNIEQRRVYSVQDWHDLANSVTHKPPVFDSNGKALFEALHPRKRVRKNKSTNEAASQNMESNNGATESPVKENNCRLGEEAAAVGENGVTPMEGVTHKTDDAHVSMEEEEDGHEEMPGSSATEPPGCRTTKDTTHATVDKQPAADRMDMKEEHMDVTAEASSTVALAEGMNEDAHVSSGAPDETPGGAAILPSRPTETQSTDLVAPQAPTPSPKTSRKRLPAHDTPVTFKPSTTGDGFTDSYCQDLERYYWKNITYVSPMYGADMLGSLFDGVKEQELKDGNSWNLARLDNLLRRVNVFLPGVNSPYLYFGMWKATFAWHVEDMDLYSINYIHFGAPKQWYVIPPESRARFENVAKGVFANEATKCPEFLRHKTNILSPKYLAAKHIPVNRVIQRAGEFVITFPYGYHQGFNLGFNCAESVNFALDSWVEIGKKAGYCQCVGDSVKLDVAGIFDPPVVKKIKLVLGAGPDVPSAPGGKRKRERNEDEDGEGNVGDSSPTRLEPPHQSDPGQPRAKIRKPRPPRDPTAPPKPPRRKALLPPEKAADRRMSATPLVHISVNKCILCLSPDAPLLPTDKSNVYAHRLCALFVPETRVEPHPLDPATEMVTGVDEIDKARWRLKCAICKPKLGKGKLGACIQCAKGKCVRAYHVWCAQNSGSVTMVKDAEVPHCFCPQHDPGKEVAKRTERRQWLSQAEELFAPGMVVWARVETAWFEGVIQTVFRDRQACRIVFYDGYSRTVAWSATRTAEAYSEQRERLQQQERERLASQNPIRRGGKDGGERLWGEGGGGVAEYAPSVNQRPRPHYPEQPQQQQHHHQQQQQQYQPQLPGPASLLLLPKSPPHPQPHFPQSQANYGLHPLLGIATDPHSTSSPRPPPPPPLPYFPPSHPPYDRLYPLVGMAPEHTNPPHHSPYYHTHYRNENSMSTATSQPYYHPAYPQL</sequence>
<dbReference type="GO" id="GO:0140684">
    <property type="term" value="F:histone H3K9me2/H3K9me3 demethylase activity"/>
    <property type="evidence" value="ECO:0007669"/>
    <property type="project" value="UniProtKB-EC"/>
</dbReference>
<dbReference type="Pfam" id="PF02373">
    <property type="entry name" value="JmjC"/>
    <property type="match status" value="1"/>
</dbReference>
<dbReference type="SMART" id="SM00545">
    <property type="entry name" value="JmjN"/>
    <property type="match status" value="1"/>
</dbReference>
<dbReference type="InterPro" id="IPR001965">
    <property type="entry name" value="Znf_PHD"/>
</dbReference>
<dbReference type="GO" id="GO:0008270">
    <property type="term" value="F:zinc ion binding"/>
    <property type="evidence" value="ECO:0007669"/>
    <property type="project" value="UniProtKB-KW"/>
</dbReference>
<proteinExistence type="inferred from homology"/>
<evidence type="ECO:0000313" key="11">
    <source>
        <dbReference type="EMBL" id="TPX57059.1"/>
    </source>
</evidence>
<organism evidence="11 12">
    <name type="scientific">Powellomyces hirtus</name>
    <dbReference type="NCBI Taxonomy" id="109895"/>
    <lineage>
        <taxon>Eukaryota</taxon>
        <taxon>Fungi</taxon>
        <taxon>Fungi incertae sedis</taxon>
        <taxon>Chytridiomycota</taxon>
        <taxon>Chytridiomycota incertae sedis</taxon>
        <taxon>Chytridiomycetes</taxon>
        <taxon>Spizellomycetales</taxon>
        <taxon>Powellomycetaceae</taxon>
        <taxon>Powellomyces</taxon>
    </lineage>
</organism>
<dbReference type="PROSITE" id="PS51805">
    <property type="entry name" value="EPHD"/>
    <property type="match status" value="1"/>
</dbReference>
<dbReference type="GO" id="GO:0051864">
    <property type="term" value="F:histone H3K36 demethylase activity"/>
    <property type="evidence" value="ECO:0007669"/>
    <property type="project" value="TreeGrafter"/>
</dbReference>
<dbReference type="InterPro" id="IPR003347">
    <property type="entry name" value="JmjC_dom"/>
</dbReference>
<dbReference type="Pfam" id="PF13832">
    <property type="entry name" value="zf-HC5HC2H_2"/>
    <property type="match status" value="1"/>
</dbReference>
<keyword evidence="3" id="KW-0479">Metal-binding</keyword>
<feature type="compositionally biased region" description="Polar residues" evidence="7">
    <location>
        <begin position="246"/>
        <end position="261"/>
    </location>
</feature>
<keyword evidence="12" id="KW-1185">Reference proteome</keyword>
<dbReference type="SMART" id="SM00558">
    <property type="entry name" value="JmjC"/>
    <property type="match status" value="1"/>
</dbReference>
<dbReference type="InterPro" id="IPR003349">
    <property type="entry name" value="JmjN"/>
</dbReference>
<evidence type="ECO:0000259" key="8">
    <source>
        <dbReference type="PROSITE" id="PS51183"/>
    </source>
</evidence>
<keyword evidence="4" id="KW-0863">Zinc-finger</keyword>
<name>A0A507DZ10_9FUNG</name>
<gene>
    <name evidence="11" type="ORF">PhCBS80983_g04084</name>
</gene>
<feature type="domain" description="JmjN" evidence="8">
    <location>
        <begin position="121"/>
        <end position="162"/>
    </location>
</feature>
<feature type="region of interest" description="Disordered" evidence="7">
    <location>
        <begin position="367"/>
        <end position="426"/>
    </location>
</feature>
<feature type="compositionally biased region" description="Basic and acidic residues" evidence="7">
    <location>
        <begin position="324"/>
        <end position="344"/>
    </location>
</feature>
<dbReference type="CDD" id="cd15571">
    <property type="entry name" value="ePHD"/>
    <property type="match status" value="1"/>
</dbReference>
<dbReference type="PANTHER" id="PTHR10694:SF7">
    <property type="entry name" value="[HISTONE H3]-TRIMETHYL-L-LYSINE(9) DEMETHYLASE"/>
    <property type="match status" value="1"/>
</dbReference>
<comment type="catalytic activity">
    <reaction evidence="6">
        <text>N(6),N(6),N(6)-trimethyl-L-lysyl(9)-[histone H3] + 2 2-oxoglutarate + 2 O2 = N(6)-methyl-L-lysyl(9)-[histone H3] + 2 formaldehyde + 2 succinate + 2 CO2</text>
        <dbReference type="Rhea" id="RHEA:60200"/>
        <dbReference type="Rhea" id="RHEA-COMP:15538"/>
        <dbReference type="Rhea" id="RHEA-COMP:15542"/>
        <dbReference type="ChEBI" id="CHEBI:15379"/>
        <dbReference type="ChEBI" id="CHEBI:16526"/>
        <dbReference type="ChEBI" id="CHEBI:16810"/>
        <dbReference type="ChEBI" id="CHEBI:16842"/>
        <dbReference type="ChEBI" id="CHEBI:30031"/>
        <dbReference type="ChEBI" id="CHEBI:61929"/>
        <dbReference type="ChEBI" id="CHEBI:61961"/>
        <dbReference type="EC" id="1.14.11.66"/>
    </reaction>
</comment>
<dbReference type="InterPro" id="IPR034732">
    <property type="entry name" value="EPHD"/>
</dbReference>
<dbReference type="EC" id="1.14.11.66" evidence="2"/>
<evidence type="ECO:0000256" key="1">
    <source>
        <dbReference type="ARBA" id="ARBA00009711"/>
    </source>
</evidence>
<reference evidence="11 12" key="1">
    <citation type="journal article" date="2019" name="Sci. Rep.">
        <title>Comparative genomics of chytrid fungi reveal insights into the obligate biotrophic and pathogenic lifestyle of Synchytrium endobioticum.</title>
        <authorList>
            <person name="van de Vossenberg B.T.L.H."/>
            <person name="Warris S."/>
            <person name="Nguyen H.D.T."/>
            <person name="van Gent-Pelzer M.P.E."/>
            <person name="Joly D.L."/>
            <person name="van de Geest H.C."/>
            <person name="Bonants P.J.M."/>
            <person name="Smith D.S."/>
            <person name="Levesque C.A."/>
            <person name="van der Lee T.A.J."/>
        </authorList>
    </citation>
    <scope>NUCLEOTIDE SEQUENCE [LARGE SCALE GENOMIC DNA]</scope>
    <source>
        <strain evidence="11 12">CBS 809.83</strain>
    </source>
</reference>
<dbReference type="PROSITE" id="PS51184">
    <property type="entry name" value="JMJC"/>
    <property type="match status" value="1"/>
</dbReference>
<keyword evidence="5" id="KW-0862">Zinc</keyword>
<dbReference type="SUPFAM" id="SSF51197">
    <property type="entry name" value="Clavaminate synthase-like"/>
    <property type="match status" value="1"/>
</dbReference>
<dbReference type="STRING" id="109895.A0A507DZ10"/>
<feature type="domain" description="JmjC" evidence="9">
    <location>
        <begin position="473"/>
        <end position="635"/>
    </location>
</feature>
<evidence type="ECO:0000256" key="6">
    <source>
        <dbReference type="ARBA" id="ARBA00049349"/>
    </source>
</evidence>
<feature type="region of interest" description="Disordered" evidence="7">
    <location>
        <begin position="664"/>
        <end position="741"/>
    </location>
</feature>
<feature type="region of interest" description="Disordered" evidence="7">
    <location>
        <begin position="19"/>
        <end position="109"/>
    </location>
</feature>
<dbReference type="GO" id="GO:0010468">
    <property type="term" value="P:regulation of gene expression"/>
    <property type="evidence" value="ECO:0007669"/>
    <property type="project" value="TreeGrafter"/>
</dbReference>
<dbReference type="Proteomes" id="UP000318582">
    <property type="component" value="Unassembled WGS sequence"/>
</dbReference>
<evidence type="ECO:0000259" key="9">
    <source>
        <dbReference type="PROSITE" id="PS51184"/>
    </source>
</evidence>
<dbReference type="PANTHER" id="PTHR10694">
    <property type="entry name" value="LYSINE-SPECIFIC DEMETHYLASE"/>
    <property type="match status" value="1"/>
</dbReference>
<feature type="compositionally biased region" description="Low complexity" evidence="7">
    <location>
        <begin position="1002"/>
        <end position="1032"/>
    </location>
</feature>
<evidence type="ECO:0000256" key="5">
    <source>
        <dbReference type="ARBA" id="ARBA00022833"/>
    </source>
</evidence>
<dbReference type="Gene3D" id="3.30.40.10">
    <property type="entry name" value="Zinc/RING finger domain, C3HC4 (zinc finger)"/>
    <property type="match status" value="1"/>
</dbReference>
<evidence type="ECO:0000256" key="7">
    <source>
        <dbReference type="SAM" id="MobiDB-lite"/>
    </source>
</evidence>
<dbReference type="PROSITE" id="PS51183">
    <property type="entry name" value="JMJN"/>
    <property type="match status" value="1"/>
</dbReference>
<dbReference type="EMBL" id="QEAQ01000059">
    <property type="protein sequence ID" value="TPX57059.1"/>
    <property type="molecule type" value="Genomic_DNA"/>
</dbReference>